<dbReference type="InterPro" id="IPR044571">
    <property type="entry name" value="P4KG1-8"/>
</dbReference>
<evidence type="ECO:0000256" key="1">
    <source>
        <dbReference type="ARBA" id="ARBA00008941"/>
    </source>
</evidence>
<dbReference type="PANTHER" id="PTHR45800:SF4">
    <property type="entry name" value="PHOSPHATIDYLINOSITOL 4-KINASE GAMMA 3"/>
    <property type="match status" value="1"/>
</dbReference>
<evidence type="ECO:0000313" key="9">
    <source>
        <dbReference type="EMBL" id="GJS87277.1"/>
    </source>
</evidence>
<feature type="compositionally biased region" description="Basic and acidic residues" evidence="7">
    <location>
        <begin position="94"/>
        <end position="103"/>
    </location>
</feature>
<dbReference type="Pfam" id="PF00454">
    <property type="entry name" value="PI3_PI4_kinase"/>
    <property type="match status" value="1"/>
</dbReference>
<evidence type="ECO:0000256" key="6">
    <source>
        <dbReference type="ARBA" id="ARBA00022840"/>
    </source>
</evidence>
<keyword evidence="5" id="KW-0418">Kinase</keyword>
<dbReference type="InterPro" id="IPR000403">
    <property type="entry name" value="PI3/4_kinase_cat_dom"/>
</dbReference>
<keyword evidence="4" id="KW-0547">Nucleotide-binding</keyword>
<evidence type="ECO:0000256" key="2">
    <source>
        <dbReference type="ARBA" id="ARBA00012169"/>
    </source>
</evidence>
<reference evidence="9" key="1">
    <citation type="journal article" date="2022" name="Int. J. Mol. Sci.">
        <title>Draft Genome of Tanacetum Coccineum: Genomic Comparison of Closely Related Tanacetum-Family Plants.</title>
        <authorList>
            <person name="Yamashiro T."/>
            <person name="Shiraishi A."/>
            <person name="Nakayama K."/>
            <person name="Satake H."/>
        </authorList>
    </citation>
    <scope>NUCLEOTIDE SEQUENCE</scope>
</reference>
<dbReference type="Proteomes" id="UP001151760">
    <property type="component" value="Unassembled WGS sequence"/>
</dbReference>
<keyword evidence="6" id="KW-0067">ATP-binding</keyword>
<feature type="region of interest" description="Disordered" evidence="7">
    <location>
        <begin position="159"/>
        <end position="222"/>
    </location>
</feature>
<evidence type="ECO:0000313" key="10">
    <source>
        <dbReference type="Proteomes" id="UP001151760"/>
    </source>
</evidence>
<reference evidence="9" key="2">
    <citation type="submission" date="2022-01" db="EMBL/GenBank/DDBJ databases">
        <authorList>
            <person name="Yamashiro T."/>
            <person name="Shiraishi A."/>
            <person name="Satake H."/>
            <person name="Nakayama K."/>
        </authorList>
    </citation>
    <scope>NUCLEOTIDE SEQUENCE</scope>
</reference>
<comment type="caution">
    <text evidence="9">The sequence shown here is derived from an EMBL/GenBank/DDBJ whole genome shotgun (WGS) entry which is preliminary data.</text>
</comment>
<comment type="similarity">
    <text evidence="1">Belongs to the PI3/PI4-kinase family. Type II PI4K subfamily.</text>
</comment>
<proteinExistence type="inferred from homology"/>
<evidence type="ECO:0000259" key="8">
    <source>
        <dbReference type="PROSITE" id="PS50290"/>
    </source>
</evidence>
<organism evidence="9 10">
    <name type="scientific">Tanacetum coccineum</name>
    <dbReference type="NCBI Taxonomy" id="301880"/>
    <lineage>
        <taxon>Eukaryota</taxon>
        <taxon>Viridiplantae</taxon>
        <taxon>Streptophyta</taxon>
        <taxon>Embryophyta</taxon>
        <taxon>Tracheophyta</taxon>
        <taxon>Spermatophyta</taxon>
        <taxon>Magnoliopsida</taxon>
        <taxon>eudicotyledons</taxon>
        <taxon>Gunneridae</taxon>
        <taxon>Pentapetalae</taxon>
        <taxon>asterids</taxon>
        <taxon>campanulids</taxon>
        <taxon>Asterales</taxon>
        <taxon>Asteraceae</taxon>
        <taxon>Asteroideae</taxon>
        <taxon>Anthemideae</taxon>
        <taxon>Anthemidinae</taxon>
        <taxon>Tanacetum</taxon>
    </lineage>
</organism>
<feature type="compositionally biased region" description="Basic and acidic residues" evidence="7">
    <location>
        <begin position="168"/>
        <end position="177"/>
    </location>
</feature>
<keyword evidence="3" id="KW-0808">Transferase</keyword>
<feature type="compositionally biased region" description="Acidic residues" evidence="7">
    <location>
        <begin position="196"/>
        <end position="205"/>
    </location>
</feature>
<feature type="compositionally biased region" description="Acidic residues" evidence="7">
    <location>
        <begin position="67"/>
        <end position="89"/>
    </location>
</feature>
<evidence type="ECO:0000256" key="3">
    <source>
        <dbReference type="ARBA" id="ARBA00022679"/>
    </source>
</evidence>
<feature type="compositionally biased region" description="Basic and acidic residues" evidence="7">
    <location>
        <begin position="18"/>
        <end position="29"/>
    </location>
</feature>
<keyword evidence="10" id="KW-1185">Reference proteome</keyword>
<feature type="region of interest" description="Disordered" evidence="7">
    <location>
        <begin position="1"/>
        <end position="136"/>
    </location>
</feature>
<protein>
    <recommendedName>
        <fullName evidence="2">1-phosphatidylinositol 4-kinase</fullName>
        <ecNumber evidence="2">2.7.1.67</ecNumber>
    </recommendedName>
</protein>
<sequence length="555" mass="61497">MADFSQPKQSENNQPPSSKRELSSDKDVDSSETDEDLWEPMQWRLPSKLNEGEDTNDDQSEEKDYNELIDAEENDTNDDQSDKDSDEESNSNGSRDDGLDKSELVFMLSRRICVKKDGDHGGNDCNKDSNGGDENIYAKPDLVEKLNDDALWEVYEKYDAKGSSSKLNEGEDSKEKIPSGGDQSDEKDYNKLINGEENDADDDQSDKDSDAESKSSSSKDGIQKEYGVGVVYPNIKPLPSALRELVISTYHGMPHEPSHADDGASETYFMYGASNEHVALFKPRDGEAKGSVVPGGGIRKGTITGEGYIREAAAYLLDHPGTGERGASRDCPIGFCGVPPTCVVNIWGPMCVDHISGIGSLQKFISNDGNCEVRDVIINHFSVDEVHKIAMLDIRFANADRHLGNILRDSRQDGPCQLIPIDHGCCFPSSFEDCRFGWMSWPQATKPFSQMECAYIETLSAEEDISILSTCGWNMPSANRRIFRAATMLLKRGAKKGWSPFKIGEMMSRSSRSSDMESVIESVFAILHNETFPPDTSDDDEFIKAVTEMLDSYES</sequence>
<evidence type="ECO:0000256" key="7">
    <source>
        <dbReference type="SAM" id="MobiDB-lite"/>
    </source>
</evidence>
<dbReference type="EC" id="2.7.1.67" evidence="2"/>
<dbReference type="PANTHER" id="PTHR45800">
    <property type="entry name" value="PHOSPHATIDYLINOSITOL 4-KINASE GAMMA"/>
    <property type="match status" value="1"/>
</dbReference>
<name>A0ABQ4ZDN3_9ASTR</name>
<dbReference type="EMBL" id="BQNB010011185">
    <property type="protein sequence ID" value="GJS87277.1"/>
    <property type="molecule type" value="Genomic_DNA"/>
</dbReference>
<feature type="compositionally biased region" description="Polar residues" evidence="7">
    <location>
        <begin position="1"/>
        <end position="17"/>
    </location>
</feature>
<gene>
    <name evidence="9" type="ORF">Tco_0769913</name>
</gene>
<feature type="compositionally biased region" description="Acidic residues" evidence="7">
    <location>
        <begin position="52"/>
        <end position="61"/>
    </location>
</feature>
<accession>A0ABQ4ZDN3</accession>
<dbReference type="PROSITE" id="PS50290">
    <property type="entry name" value="PI3_4_KINASE_3"/>
    <property type="match status" value="1"/>
</dbReference>
<evidence type="ECO:0000256" key="5">
    <source>
        <dbReference type="ARBA" id="ARBA00022777"/>
    </source>
</evidence>
<feature type="compositionally biased region" description="Basic and acidic residues" evidence="7">
    <location>
        <begin position="114"/>
        <end position="127"/>
    </location>
</feature>
<feature type="domain" description="PI3K/PI4K catalytic" evidence="8">
    <location>
        <begin position="254"/>
        <end position="539"/>
    </location>
</feature>
<evidence type="ECO:0000256" key="4">
    <source>
        <dbReference type="ARBA" id="ARBA00022741"/>
    </source>
</evidence>